<proteinExistence type="predicted"/>
<evidence type="ECO:0000313" key="3">
    <source>
        <dbReference type="Proteomes" id="UP000501939"/>
    </source>
</evidence>
<dbReference type="RefSeq" id="WP_166323032.1">
    <property type="nucleotide sequence ID" value="NZ_CP049916.1"/>
</dbReference>
<dbReference type="KEGG" id="alj:G8D99_04550"/>
<feature type="signal peptide" evidence="1">
    <location>
        <begin position="1"/>
        <end position="21"/>
    </location>
</feature>
<sequence>MSNFKYILKISVMSLSTFFVAACEKPIYFELNKGEVRESNKPYNLTDIQVSNAEALYIAIRDKDKNKIQSLTGETLFNELEEDPALLDEISSYIPYYEKLVSKKMIEHTETKHSKYGDLIEATFKYEYEKRTVYYSVVFMKNDSNNKIVGGNLKLEM</sequence>
<feature type="chain" id="PRO_5026107321" description="DUF3887 domain-containing protein" evidence="1">
    <location>
        <begin position="22"/>
        <end position="157"/>
    </location>
</feature>
<organism evidence="2 3">
    <name type="scientific">Acinetobacter lanii</name>
    <dbReference type="NCBI Taxonomy" id="2715163"/>
    <lineage>
        <taxon>Bacteria</taxon>
        <taxon>Pseudomonadati</taxon>
        <taxon>Pseudomonadota</taxon>
        <taxon>Gammaproteobacteria</taxon>
        <taxon>Moraxellales</taxon>
        <taxon>Moraxellaceae</taxon>
        <taxon>Acinetobacter</taxon>
    </lineage>
</organism>
<keyword evidence="1" id="KW-0732">Signal</keyword>
<keyword evidence="3" id="KW-1185">Reference proteome</keyword>
<dbReference type="EMBL" id="CP049916">
    <property type="protein sequence ID" value="QIO08357.1"/>
    <property type="molecule type" value="Genomic_DNA"/>
</dbReference>
<evidence type="ECO:0000313" key="2">
    <source>
        <dbReference type="EMBL" id="QIO08357.1"/>
    </source>
</evidence>
<reference evidence="2 3" key="1">
    <citation type="submission" date="2020-03" db="EMBL/GenBank/DDBJ databases">
        <authorList>
            <person name="Zhu W."/>
        </authorList>
    </citation>
    <scope>NUCLEOTIDE SEQUENCE [LARGE SCALE GENOMIC DNA]</scope>
    <source>
        <strain evidence="2 3">185</strain>
    </source>
</reference>
<gene>
    <name evidence="2" type="ORF">G8D99_04550</name>
</gene>
<protein>
    <recommendedName>
        <fullName evidence="4">DUF3887 domain-containing protein</fullName>
    </recommendedName>
</protein>
<evidence type="ECO:0000256" key="1">
    <source>
        <dbReference type="SAM" id="SignalP"/>
    </source>
</evidence>
<evidence type="ECO:0008006" key="4">
    <source>
        <dbReference type="Google" id="ProtNLM"/>
    </source>
</evidence>
<dbReference type="AlphaFoldDB" id="A0A6G8S2H9"/>
<accession>A0A6G8S2H9</accession>
<dbReference type="PROSITE" id="PS51257">
    <property type="entry name" value="PROKAR_LIPOPROTEIN"/>
    <property type="match status" value="1"/>
</dbReference>
<name>A0A6G8S2H9_9GAMM</name>
<dbReference type="Proteomes" id="UP000501939">
    <property type="component" value="Chromosome"/>
</dbReference>